<evidence type="ECO:0000313" key="2">
    <source>
        <dbReference type="EMBL" id="KIM97866.1"/>
    </source>
</evidence>
<dbReference type="OrthoDB" id="3513895at2759"/>
<feature type="compositionally biased region" description="Polar residues" evidence="1">
    <location>
        <begin position="83"/>
        <end position="92"/>
    </location>
</feature>
<organism evidence="2 3">
    <name type="scientific">Oidiodendron maius (strain Zn)</name>
    <dbReference type="NCBI Taxonomy" id="913774"/>
    <lineage>
        <taxon>Eukaryota</taxon>
        <taxon>Fungi</taxon>
        <taxon>Dikarya</taxon>
        <taxon>Ascomycota</taxon>
        <taxon>Pezizomycotina</taxon>
        <taxon>Leotiomycetes</taxon>
        <taxon>Leotiomycetes incertae sedis</taxon>
        <taxon>Myxotrichaceae</taxon>
        <taxon>Oidiodendron</taxon>
    </lineage>
</organism>
<feature type="region of interest" description="Disordered" evidence="1">
    <location>
        <begin position="65"/>
        <end position="92"/>
    </location>
</feature>
<sequence length="92" mass="10363">MQPIRDFSRRPLRPPTSNHSAISYAEAPESRGETFVRNSMGKVIRVVEFSSQAVPQPFLDPSVIQRRVKTDNERNLGKRNISKQEVASPSPS</sequence>
<gene>
    <name evidence="2" type="ORF">OIDMADRAFT_20274</name>
</gene>
<protein>
    <submittedName>
        <fullName evidence="2">Uncharacterized protein</fullName>
    </submittedName>
</protein>
<proteinExistence type="predicted"/>
<name>A0A0C3H5X9_OIDMZ</name>
<dbReference type="HOGENOM" id="CLU_183211_0_0_1"/>
<dbReference type="Proteomes" id="UP000054321">
    <property type="component" value="Unassembled WGS sequence"/>
</dbReference>
<reference evidence="3" key="2">
    <citation type="submission" date="2015-01" db="EMBL/GenBank/DDBJ databases">
        <title>Evolutionary Origins and Diversification of the Mycorrhizal Mutualists.</title>
        <authorList>
            <consortium name="DOE Joint Genome Institute"/>
            <consortium name="Mycorrhizal Genomics Consortium"/>
            <person name="Kohler A."/>
            <person name="Kuo A."/>
            <person name="Nagy L.G."/>
            <person name="Floudas D."/>
            <person name="Copeland A."/>
            <person name="Barry K.W."/>
            <person name="Cichocki N."/>
            <person name="Veneault-Fourrey C."/>
            <person name="LaButti K."/>
            <person name="Lindquist E.A."/>
            <person name="Lipzen A."/>
            <person name="Lundell T."/>
            <person name="Morin E."/>
            <person name="Murat C."/>
            <person name="Riley R."/>
            <person name="Ohm R."/>
            <person name="Sun H."/>
            <person name="Tunlid A."/>
            <person name="Henrissat B."/>
            <person name="Grigoriev I.V."/>
            <person name="Hibbett D.S."/>
            <person name="Martin F."/>
        </authorList>
    </citation>
    <scope>NUCLEOTIDE SEQUENCE [LARGE SCALE GENOMIC DNA]</scope>
    <source>
        <strain evidence="3">Zn</strain>
    </source>
</reference>
<feature type="region of interest" description="Disordered" evidence="1">
    <location>
        <begin position="1"/>
        <end position="33"/>
    </location>
</feature>
<reference evidence="2 3" key="1">
    <citation type="submission" date="2014-04" db="EMBL/GenBank/DDBJ databases">
        <authorList>
            <consortium name="DOE Joint Genome Institute"/>
            <person name="Kuo A."/>
            <person name="Martino E."/>
            <person name="Perotto S."/>
            <person name="Kohler A."/>
            <person name="Nagy L.G."/>
            <person name="Floudas D."/>
            <person name="Copeland A."/>
            <person name="Barry K.W."/>
            <person name="Cichocki N."/>
            <person name="Veneault-Fourrey C."/>
            <person name="LaButti K."/>
            <person name="Lindquist E.A."/>
            <person name="Lipzen A."/>
            <person name="Lundell T."/>
            <person name="Morin E."/>
            <person name="Murat C."/>
            <person name="Sun H."/>
            <person name="Tunlid A."/>
            <person name="Henrissat B."/>
            <person name="Grigoriev I.V."/>
            <person name="Hibbett D.S."/>
            <person name="Martin F."/>
            <person name="Nordberg H.P."/>
            <person name="Cantor M.N."/>
            <person name="Hua S.X."/>
        </authorList>
    </citation>
    <scope>NUCLEOTIDE SEQUENCE [LARGE SCALE GENOMIC DNA]</scope>
    <source>
        <strain evidence="2 3">Zn</strain>
    </source>
</reference>
<accession>A0A0C3H5X9</accession>
<dbReference type="InParanoid" id="A0A0C3H5X9"/>
<evidence type="ECO:0000313" key="3">
    <source>
        <dbReference type="Proteomes" id="UP000054321"/>
    </source>
</evidence>
<evidence type="ECO:0000256" key="1">
    <source>
        <dbReference type="SAM" id="MobiDB-lite"/>
    </source>
</evidence>
<dbReference type="AlphaFoldDB" id="A0A0C3H5X9"/>
<keyword evidence="3" id="KW-1185">Reference proteome</keyword>
<dbReference type="EMBL" id="KN832881">
    <property type="protein sequence ID" value="KIM97866.1"/>
    <property type="molecule type" value="Genomic_DNA"/>
</dbReference>